<gene>
    <name evidence="7" type="ORF">MUK42_12174</name>
</gene>
<dbReference type="Pfam" id="PF00704">
    <property type="entry name" value="Glyco_hydro_18"/>
    <property type="match status" value="1"/>
</dbReference>
<dbReference type="EMBL" id="CP097509">
    <property type="protein sequence ID" value="URE18558.1"/>
    <property type="molecule type" value="Genomic_DNA"/>
</dbReference>
<dbReference type="GO" id="GO:0003723">
    <property type="term" value="F:RNA binding"/>
    <property type="evidence" value="ECO:0007669"/>
    <property type="project" value="InterPro"/>
</dbReference>
<keyword evidence="8" id="KW-1185">Reference proteome</keyword>
<dbReference type="FunFam" id="1.25.40.10:FF:000511">
    <property type="entry name" value="Pentatricopeptide repeat-containing protein"/>
    <property type="match status" value="1"/>
</dbReference>
<evidence type="ECO:0000313" key="7">
    <source>
        <dbReference type="EMBL" id="URE18558.1"/>
    </source>
</evidence>
<dbReference type="InterPro" id="IPR001223">
    <property type="entry name" value="Glyco_hydro18_cat"/>
</dbReference>
<evidence type="ECO:0000256" key="4">
    <source>
        <dbReference type="PROSITE-ProRule" id="PRU00708"/>
    </source>
</evidence>
<accession>A0A9E7GWB1</accession>
<dbReference type="GO" id="GO:0005975">
    <property type="term" value="P:carbohydrate metabolic process"/>
    <property type="evidence" value="ECO:0007669"/>
    <property type="project" value="InterPro"/>
</dbReference>
<evidence type="ECO:0000313" key="8">
    <source>
        <dbReference type="Proteomes" id="UP001055439"/>
    </source>
</evidence>
<dbReference type="GO" id="GO:0009451">
    <property type="term" value="P:RNA modification"/>
    <property type="evidence" value="ECO:0007669"/>
    <property type="project" value="InterPro"/>
</dbReference>
<keyword evidence="2 5" id="KW-0378">Hydrolase</keyword>
<evidence type="ECO:0000256" key="1">
    <source>
        <dbReference type="ARBA" id="ARBA00022737"/>
    </source>
</evidence>
<name>A0A9E7GWB1_9LILI</name>
<keyword evidence="3 5" id="KW-0326">Glycosidase</keyword>
<evidence type="ECO:0000256" key="3">
    <source>
        <dbReference type="ARBA" id="ARBA00023295"/>
    </source>
</evidence>
<dbReference type="InterPro" id="IPR046960">
    <property type="entry name" value="PPR_At4g14850-like_plant"/>
</dbReference>
<feature type="repeat" description="PPR" evidence="4">
    <location>
        <begin position="464"/>
        <end position="498"/>
    </location>
</feature>
<evidence type="ECO:0000256" key="2">
    <source>
        <dbReference type="ARBA" id="ARBA00022801"/>
    </source>
</evidence>
<proteinExistence type="predicted"/>
<dbReference type="InterPro" id="IPR001579">
    <property type="entry name" value="Glyco_hydro_18_chit_AS"/>
</dbReference>
<dbReference type="Pfam" id="PF13041">
    <property type="entry name" value="PPR_2"/>
    <property type="match status" value="2"/>
</dbReference>
<evidence type="ECO:0000256" key="5">
    <source>
        <dbReference type="RuleBase" id="RU000489"/>
    </source>
</evidence>
<dbReference type="InterPro" id="IPR017853">
    <property type="entry name" value="GH"/>
</dbReference>
<dbReference type="Pfam" id="PF20431">
    <property type="entry name" value="E_motif"/>
    <property type="match status" value="1"/>
</dbReference>
<dbReference type="NCBIfam" id="TIGR00756">
    <property type="entry name" value="PPR"/>
    <property type="match status" value="7"/>
</dbReference>
<reference evidence="7" key="1">
    <citation type="submission" date="2022-05" db="EMBL/GenBank/DDBJ databases">
        <title>The Musa troglodytarum L. genome provides insights into the mechanism of non-climacteric behaviour and enrichment of carotenoids.</title>
        <authorList>
            <person name="Wang J."/>
        </authorList>
    </citation>
    <scope>NUCLEOTIDE SEQUENCE</scope>
    <source>
        <tissue evidence="7">Leaf</tissue>
    </source>
</reference>
<dbReference type="Proteomes" id="UP001055439">
    <property type="component" value="Chromosome 7"/>
</dbReference>
<dbReference type="CDD" id="cd06544">
    <property type="entry name" value="GH18_narbonin"/>
    <property type="match status" value="1"/>
</dbReference>
<dbReference type="FunFam" id="1.25.40.10:FF:000348">
    <property type="entry name" value="Pentatricopeptide repeat-containing protein chloroplastic"/>
    <property type="match status" value="1"/>
</dbReference>
<keyword evidence="1" id="KW-0677">Repeat</keyword>
<dbReference type="InterPro" id="IPR046848">
    <property type="entry name" value="E_motif"/>
</dbReference>
<protein>
    <submittedName>
        <fullName evidence="7">PPR repeat</fullName>
    </submittedName>
</protein>
<dbReference type="PROSITE" id="PS01095">
    <property type="entry name" value="GH18_1"/>
    <property type="match status" value="1"/>
</dbReference>
<organism evidence="7 8">
    <name type="scientific">Musa troglodytarum</name>
    <name type="common">fe'i banana</name>
    <dbReference type="NCBI Taxonomy" id="320322"/>
    <lineage>
        <taxon>Eukaryota</taxon>
        <taxon>Viridiplantae</taxon>
        <taxon>Streptophyta</taxon>
        <taxon>Embryophyta</taxon>
        <taxon>Tracheophyta</taxon>
        <taxon>Spermatophyta</taxon>
        <taxon>Magnoliopsida</taxon>
        <taxon>Liliopsida</taxon>
        <taxon>Zingiberales</taxon>
        <taxon>Musaceae</taxon>
        <taxon>Musa</taxon>
    </lineage>
</organism>
<dbReference type="Gene3D" id="1.25.40.10">
    <property type="entry name" value="Tetratricopeptide repeat domain"/>
    <property type="match status" value="4"/>
</dbReference>
<feature type="repeat" description="PPR" evidence="4">
    <location>
        <begin position="238"/>
        <end position="272"/>
    </location>
</feature>
<dbReference type="PROSITE" id="PS51375">
    <property type="entry name" value="PPR"/>
    <property type="match status" value="5"/>
</dbReference>
<feature type="repeat" description="PPR" evidence="4">
    <location>
        <begin position="136"/>
        <end position="170"/>
    </location>
</feature>
<dbReference type="GO" id="GO:0004553">
    <property type="term" value="F:hydrolase activity, hydrolyzing O-glycosyl compounds"/>
    <property type="evidence" value="ECO:0007669"/>
    <property type="project" value="InterPro"/>
</dbReference>
<dbReference type="OrthoDB" id="185373at2759"/>
<dbReference type="PANTHER" id="PTHR47926:SF531">
    <property type="entry name" value="TETRATRICOPEPTIDE REPEAT SUPERFAMILY PROTEIN"/>
    <property type="match status" value="1"/>
</dbReference>
<dbReference type="SUPFAM" id="SSF51445">
    <property type="entry name" value="(Trans)glycosidases"/>
    <property type="match status" value="1"/>
</dbReference>
<feature type="domain" description="GH18" evidence="6">
    <location>
        <begin position="814"/>
        <end position="1089"/>
    </location>
</feature>
<dbReference type="InterPro" id="IPR002885">
    <property type="entry name" value="PPR_rpt"/>
</dbReference>
<dbReference type="InterPro" id="IPR011990">
    <property type="entry name" value="TPR-like_helical_dom_sf"/>
</dbReference>
<dbReference type="PROSITE" id="PS51910">
    <property type="entry name" value="GH18_2"/>
    <property type="match status" value="1"/>
</dbReference>
<dbReference type="PANTHER" id="PTHR47926">
    <property type="entry name" value="PENTATRICOPEPTIDE REPEAT-CONTAINING PROTEIN"/>
    <property type="match status" value="1"/>
</dbReference>
<evidence type="ECO:0000259" key="6">
    <source>
        <dbReference type="PROSITE" id="PS51910"/>
    </source>
</evidence>
<feature type="repeat" description="PPR" evidence="4">
    <location>
        <begin position="300"/>
        <end position="330"/>
    </location>
</feature>
<sequence length="1089" mass="121789">MDPVLLWIEERHGAASRRGGLAALQPMLGHYGKATLTVFSSLYRAAGAHILQFTQVPFSTIITVMQASFPGKMEQKILQIIQKVKSLRELKQIHLQIIVHSLGENSFILAKLMGLSSAFHSLNYAMRIFQNARSGNVVVHNTMIKCFVEKGCQNEAFSACNKMRALGIPPNNFTFSFLLKACESLESLKWSKGVHCQILRFGFGCYIFVQNALLGSYARCTKDVDLARQLFDDMSERDVVSWNSIIGAYMERRDMAQAMALFELMPERNVVSWNSVITGLSRTGDMASARSVFDQMPTRNTISWNALISGYVMSGDVLAAKSIFDQMEDKDVVSWTTMISAYTKIGDLECARKVFDEMPVKNVVSWNAMIAGYNENCRFNEALNMFQLMLLERKFPPDEATLTSVISACAHLGSLEHGNWIHSYIKKNNIHLTIALGNALIDMFAKCGDIKYSESVFKQMPRKCIITWTTMISGLAYNGQCRDALALFERMSMEGMEVDDVIFIAVLSACTHGGFVEEGKIIYKQMVEKYGIRPRMEHYGCMADLLGRAGKLDEALKFIQNMPMEPNAVLWATLLSSCVSHGAQELAEFVSQKIVDLEPLSSCYQILVSNSGAVEGKWDSVVNVRAMMRKEGIKKVPGCSSIQVGGEVHEFLVKDTRHKRRKEIYDALDGLTELMRQLGYTPFRGQLGLFFAFMNANCRVFDNTMIKGHRSLVKTKLSKQEASLRGLSGGKGEAQRNRLQTEIIVYNSIIWFSFPIAVLKVEAMVSIKLLHLSLAAVLLYGCQSCGKVSSSPSLHLVRMINDFMLCKLIFADGKVMMEYIGATGKPVRFSDVPVDPDIDFHFILSFAIDADASGAPQNGVFSPYWASTLTPTAVRATKADHPNAKFLASLSGWCLGEKVLRWYNPTDPSSWISNAFASLKSLAAEYHLDGIDVDYEVFPKNDTTFSFCIGELLTQLKEQGVITVATIAPYHDIAWHYAELFRRYGGVIDYVNYQFYTERVSRPSGYQEAFAQRAKQFDATKLLPSYEVNGRGIQGDAFFDALRLLECKGFEVNGVMVFSADASSANGYYYERKSQAFLLDNSTNCDSRL</sequence>
<dbReference type="Gene3D" id="3.20.20.80">
    <property type="entry name" value="Glycosidases"/>
    <property type="match status" value="1"/>
</dbReference>
<dbReference type="Pfam" id="PF01535">
    <property type="entry name" value="PPR"/>
    <property type="match status" value="7"/>
</dbReference>
<feature type="repeat" description="PPR" evidence="4">
    <location>
        <begin position="331"/>
        <end position="365"/>
    </location>
</feature>
<dbReference type="AlphaFoldDB" id="A0A9E7GWB1"/>